<evidence type="ECO:0000256" key="2">
    <source>
        <dbReference type="ARBA" id="ARBA00023186"/>
    </source>
</evidence>
<reference evidence="5 6" key="1">
    <citation type="submission" date="2018-02" db="EMBL/GenBank/DDBJ databases">
        <title>Draft genome sequences of Elsinoe sp., causing black scab on jojoba.</title>
        <authorList>
            <person name="Stodart B."/>
            <person name="Jeffress S."/>
            <person name="Ash G."/>
            <person name="Arun Chinnappa K."/>
        </authorList>
    </citation>
    <scope>NUCLEOTIDE SEQUENCE [LARGE SCALE GENOMIC DNA]</scope>
    <source>
        <strain evidence="5 6">Hillstone_2</strain>
    </source>
</reference>
<dbReference type="InterPro" id="IPR009053">
    <property type="entry name" value="Prefoldin"/>
</dbReference>
<evidence type="ECO:0000313" key="6">
    <source>
        <dbReference type="Proteomes" id="UP000308133"/>
    </source>
</evidence>
<evidence type="ECO:0000256" key="3">
    <source>
        <dbReference type="ARBA" id="ARBA00024667"/>
    </source>
</evidence>
<gene>
    <name evidence="5" type="ORF">C1H76_2770</name>
</gene>
<keyword evidence="4" id="KW-0175">Coiled coil</keyword>
<comment type="similarity">
    <text evidence="1">Belongs to the prefoldin subunit beta family.</text>
</comment>
<evidence type="ECO:0000256" key="1">
    <source>
        <dbReference type="ARBA" id="ARBA00008045"/>
    </source>
</evidence>
<dbReference type="GO" id="GO:0051082">
    <property type="term" value="F:unfolded protein binding"/>
    <property type="evidence" value="ECO:0007669"/>
    <property type="project" value="InterPro"/>
</dbReference>
<dbReference type="PANTHER" id="PTHR21100">
    <property type="entry name" value="PREFOLDIN SUBUNIT 4"/>
    <property type="match status" value="1"/>
</dbReference>
<evidence type="ECO:0000313" key="5">
    <source>
        <dbReference type="EMBL" id="TKX24993.1"/>
    </source>
</evidence>
<keyword evidence="2" id="KW-0143">Chaperone</keyword>
<dbReference type="Pfam" id="PF01920">
    <property type="entry name" value="Prefoldin_2"/>
    <property type="match status" value="1"/>
</dbReference>
<dbReference type="GO" id="GO:0006457">
    <property type="term" value="P:protein folding"/>
    <property type="evidence" value="ECO:0007669"/>
    <property type="project" value="InterPro"/>
</dbReference>
<accession>A0A4U7B1K6</accession>
<dbReference type="SUPFAM" id="SSF46579">
    <property type="entry name" value="Prefoldin"/>
    <property type="match status" value="1"/>
</dbReference>
<organism evidence="5 6">
    <name type="scientific">Elsinoe australis</name>
    <dbReference type="NCBI Taxonomy" id="40998"/>
    <lineage>
        <taxon>Eukaryota</taxon>
        <taxon>Fungi</taxon>
        <taxon>Dikarya</taxon>
        <taxon>Ascomycota</taxon>
        <taxon>Pezizomycotina</taxon>
        <taxon>Dothideomycetes</taxon>
        <taxon>Dothideomycetidae</taxon>
        <taxon>Myriangiales</taxon>
        <taxon>Elsinoaceae</taxon>
        <taxon>Elsinoe</taxon>
    </lineage>
</organism>
<proteinExistence type="inferred from homology"/>
<protein>
    <submittedName>
        <fullName evidence="5">Putative prefoldin subunit</fullName>
    </submittedName>
</protein>
<dbReference type="GO" id="GO:0005737">
    <property type="term" value="C:cytoplasm"/>
    <property type="evidence" value="ECO:0007669"/>
    <property type="project" value="TreeGrafter"/>
</dbReference>
<dbReference type="Proteomes" id="UP000308133">
    <property type="component" value="Unassembled WGS sequence"/>
</dbReference>
<dbReference type="GO" id="GO:0016272">
    <property type="term" value="C:prefoldin complex"/>
    <property type="evidence" value="ECO:0007669"/>
    <property type="project" value="InterPro"/>
</dbReference>
<comment type="caution">
    <text evidence="5">The sequence shown here is derived from an EMBL/GenBank/DDBJ whole genome shotgun (WGS) entry which is preliminary data.</text>
</comment>
<evidence type="ECO:0000256" key="4">
    <source>
        <dbReference type="SAM" id="Coils"/>
    </source>
</evidence>
<dbReference type="EMBL" id="PTQR01000035">
    <property type="protein sequence ID" value="TKX24993.1"/>
    <property type="molecule type" value="Genomic_DNA"/>
</dbReference>
<dbReference type="PANTHER" id="PTHR21100:SF9">
    <property type="entry name" value="PREFOLDIN SUBUNIT 4"/>
    <property type="match status" value="1"/>
</dbReference>
<dbReference type="InterPro" id="IPR016661">
    <property type="entry name" value="PFDN4"/>
</dbReference>
<comment type="function">
    <text evidence="3">Binds specifically to cytosolic chaperonin (c-CPN) and transfers target proteins to it. Binds to nascent polypeptide chain and promotes folding in an environment in which there are many competing pathways for nonnative proteins.</text>
</comment>
<dbReference type="FunFam" id="1.10.287.370:FF:000005">
    <property type="entry name" value="Prefoldin subunit 4"/>
    <property type="match status" value="1"/>
</dbReference>
<dbReference type="InterPro" id="IPR002777">
    <property type="entry name" value="PFD_beta-like"/>
</dbReference>
<feature type="coiled-coil region" evidence="4">
    <location>
        <begin position="149"/>
        <end position="233"/>
    </location>
</feature>
<dbReference type="Gene3D" id="1.10.287.370">
    <property type="match status" value="1"/>
</dbReference>
<dbReference type="AlphaFoldDB" id="A0A4U7B1K6"/>
<sequence>MATPLCRRTDLCVDMDEQTSKPSSKTGSYYKLKNSVTAALQRRIQILPVNMTCDSEEQMEVGNEDIGGETTRVVIGAESFVTLSSDRPELFSPMPQIGHAFFYTLQTVSKMAALAPRRMLSKQEESEEVEVRKEDQEKINRFSTLHRKVGVIEEELKKKQKEKEDIEEISNELELADEDEKISYKVGDSFMLLPLEKVQELLSQAVQDVETEVTVLEEKSDQLREEMTGLKAALYGRFGKSINLEA</sequence>
<name>A0A4U7B1K6_9PEZI</name>